<evidence type="ECO:0000256" key="1">
    <source>
        <dbReference type="ARBA" id="ARBA00004123"/>
    </source>
</evidence>
<dbReference type="AlphaFoldDB" id="A0A834GV55"/>
<evidence type="ECO:0000313" key="5">
    <source>
        <dbReference type="Proteomes" id="UP000626092"/>
    </source>
</evidence>
<gene>
    <name evidence="4" type="ORF">RHSIM_Rhsim05G0226000</name>
</gene>
<protein>
    <recommendedName>
        <fullName evidence="3">Nop domain-containing protein</fullName>
    </recommendedName>
</protein>
<dbReference type="GO" id="GO:0005634">
    <property type="term" value="C:nucleus"/>
    <property type="evidence" value="ECO:0007669"/>
    <property type="project" value="UniProtKB-SubCell"/>
</dbReference>
<reference evidence="4" key="1">
    <citation type="submission" date="2019-11" db="EMBL/GenBank/DDBJ databases">
        <authorList>
            <person name="Liu Y."/>
            <person name="Hou J."/>
            <person name="Li T.-Q."/>
            <person name="Guan C.-H."/>
            <person name="Wu X."/>
            <person name="Wu H.-Z."/>
            <person name="Ling F."/>
            <person name="Zhang R."/>
            <person name="Shi X.-G."/>
            <person name="Ren J.-P."/>
            <person name="Chen E.-F."/>
            <person name="Sun J.-M."/>
        </authorList>
    </citation>
    <scope>NUCLEOTIDE SEQUENCE</scope>
    <source>
        <strain evidence="4">Adult_tree_wgs_1</strain>
        <tissue evidence="4">Leaves</tissue>
    </source>
</reference>
<dbReference type="GO" id="GO:0010496">
    <property type="term" value="P:intercellular transport"/>
    <property type="evidence" value="ECO:0007669"/>
    <property type="project" value="TreeGrafter"/>
</dbReference>
<keyword evidence="5" id="KW-1185">Reference proteome</keyword>
<comment type="subcellular location">
    <subcellularLocation>
        <location evidence="1">Nucleus</location>
    </subcellularLocation>
</comment>
<comment type="caution">
    <text evidence="4">The sequence shown here is derived from an EMBL/GenBank/DDBJ whole genome shotgun (WGS) entry which is preliminary data.</text>
</comment>
<keyword evidence="2" id="KW-0539">Nucleus</keyword>
<dbReference type="Proteomes" id="UP000626092">
    <property type="component" value="Unassembled WGS sequence"/>
</dbReference>
<dbReference type="InterPro" id="IPR002687">
    <property type="entry name" value="Nop_dom"/>
</dbReference>
<dbReference type="SUPFAM" id="SSF89124">
    <property type="entry name" value="Nop domain"/>
    <property type="match status" value="1"/>
</dbReference>
<dbReference type="EMBL" id="WJXA01000005">
    <property type="protein sequence ID" value="KAF7142984.1"/>
    <property type="molecule type" value="Genomic_DNA"/>
</dbReference>
<dbReference type="PROSITE" id="PS51358">
    <property type="entry name" value="NOP"/>
    <property type="match status" value="1"/>
</dbReference>
<accession>A0A834GV55</accession>
<dbReference type="PANTHER" id="PTHR20938:SF0">
    <property type="entry name" value="INTEGRATOR COMPLEX SUBUNIT 4"/>
    <property type="match status" value="1"/>
</dbReference>
<dbReference type="PANTHER" id="PTHR20938">
    <property type="entry name" value="INTEGRATOR COMPLEX SUBUNIT 4"/>
    <property type="match status" value="1"/>
</dbReference>
<dbReference type="InterPro" id="IPR042239">
    <property type="entry name" value="Nop_C"/>
</dbReference>
<sequence>MATRLSEQVDNKMATITISDEEVEKMSTMLSNQGVLIEQGRDTKLIADCFALHEAIGIDTCILRKFIIGKYPNVHMEVLSPVPYARVVKKIGNEMDLALVDLKEVLSLADIVASMGRASGLSALANIPADDFSLVGAKKIMDLQRFFAEMPQFHYLLQSNFKSDIRGRFKFLAFRYVARNSTVAGRVDWTRGDPTGKALRSKDAASFAEEIAMGKWGKIQAKKPQKMKALVINMVEWDEGWDERRAKLEAINKLRAVFEVNYSSRVISSGEFDFKRKESFLPVEDGSTNNAIYEKFYSADMQAIKWGIKEVEKVKDIWQLIQVGCTGGVLRSVDIKIEPCCDGKLVFDGGRVAALLVLAISAPLSHEKHTFSIPPRIFSYAVTLLGRISNALSDVMDQDTLLAYLSHCSCSTIISSGEFDYKRKELFLPVEDGSTNNPIYEKSCSAVMQLQKLNGGASGSQCQKMGETRKVVKALLNYQVEDHGEVIKSVEFILEKVKDIWQSWKEELAKFPTSSSAGAFAFSLQHLRIAKLLAKLWPHFISPRKLSCGMGELGLLLGKLDRTIKEMKYRFMGLSKQEELHVLELILLNCVLRLSSIEAFSDGSTLKKLHSTLSLIESVYSELSMEPSKFQFVFSVKLKHIKAELYVSGNDYDNPFPFIPGLLVGIRLGITLYNISRENRLWLWLRLAVDDDLSEFVYLDFDRFGGNNQFRKFRFVAPFYKTPKSNSFTVKVCLGLECLFDNVHSFKSCGGPKQELVYLCKQKEVFLSTVEKE</sequence>
<dbReference type="Gene3D" id="1.10.246.90">
    <property type="entry name" value="Nop domain"/>
    <property type="match status" value="1"/>
</dbReference>
<name>A0A834GV55_RHOSS</name>
<dbReference type="OrthoDB" id="18190at2759"/>
<dbReference type="Pfam" id="PF25458">
    <property type="entry name" value="INTS4_C"/>
    <property type="match status" value="1"/>
</dbReference>
<evidence type="ECO:0000256" key="2">
    <source>
        <dbReference type="ARBA" id="ARBA00023242"/>
    </source>
</evidence>
<evidence type="ECO:0000313" key="4">
    <source>
        <dbReference type="EMBL" id="KAF7142984.1"/>
    </source>
</evidence>
<organism evidence="4 5">
    <name type="scientific">Rhododendron simsii</name>
    <name type="common">Sims's rhododendron</name>
    <dbReference type="NCBI Taxonomy" id="118357"/>
    <lineage>
        <taxon>Eukaryota</taxon>
        <taxon>Viridiplantae</taxon>
        <taxon>Streptophyta</taxon>
        <taxon>Embryophyta</taxon>
        <taxon>Tracheophyta</taxon>
        <taxon>Spermatophyta</taxon>
        <taxon>Magnoliopsida</taxon>
        <taxon>eudicotyledons</taxon>
        <taxon>Gunneridae</taxon>
        <taxon>Pentapetalae</taxon>
        <taxon>asterids</taxon>
        <taxon>Ericales</taxon>
        <taxon>Ericaceae</taxon>
        <taxon>Ericoideae</taxon>
        <taxon>Rhodoreae</taxon>
        <taxon>Rhododendron</taxon>
    </lineage>
</organism>
<dbReference type="InterPro" id="IPR057412">
    <property type="entry name" value="INTS4_C"/>
</dbReference>
<dbReference type="InterPro" id="IPR036070">
    <property type="entry name" value="Nop_dom_sf"/>
</dbReference>
<dbReference type="Pfam" id="PF01798">
    <property type="entry name" value="Nop"/>
    <property type="match status" value="1"/>
</dbReference>
<dbReference type="GO" id="GO:0005768">
    <property type="term" value="C:endosome"/>
    <property type="evidence" value="ECO:0007669"/>
    <property type="project" value="TreeGrafter"/>
</dbReference>
<feature type="domain" description="Nop" evidence="3">
    <location>
        <begin position="98"/>
        <end position="212"/>
    </location>
</feature>
<evidence type="ECO:0000259" key="3">
    <source>
        <dbReference type="PROSITE" id="PS51358"/>
    </source>
</evidence>
<proteinExistence type="predicted"/>